<name>A0ABY5DYK0_9ACTN</name>
<gene>
    <name evidence="1" type="ORF">NBH00_08620</name>
</gene>
<evidence type="ECO:0000313" key="1">
    <source>
        <dbReference type="EMBL" id="UTI66256.1"/>
    </source>
</evidence>
<sequence length="175" mass="17508">MFSRFVARSPVGVLVFGTAAAEHWMAMSGASSQTIVVSDRPEALRGCAVLVVDLTTQADPLAALAAVAKAPSASVVAVVDAGSPELDAELREAGADAVVGSAEGALLYAMACGLAVRLHDGLVQSLTSARLQLSMVAPGSAADTSALQAVSEALDVASDQLSAVVRALHAVLQAA</sequence>
<keyword evidence="1" id="KW-0418">Kinase</keyword>
<proteinExistence type="predicted"/>
<dbReference type="EMBL" id="CP098502">
    <property type="protein sequence ID" value="UTI66256.1"/>
    <property type="molecule type" value="Genomic_DNA"/>
</dbReference>
<reference evidence="1 2" key="1">
    <citation type="submission" date="2022-06" db="EMBL/GenBank/DDBJ databases">
        <title>Paraconexibacter antarcticus.</title>
        <authorList>
            <person name="Kim C.S."/>
        </authorList>
    </citation>
    <scope>NUCLEOTIDE SEQUENCE [LARGE SCALE GENOMIC DNA]</scope>
    <source>
        <strain evidence="1 2">02-257</strain>
    </source>
</reference>
<accession>A0ABY5DYK0</accession>
<dbReference type="Proteomes" id="UP001056035">
    <property type="component" value="Chromosome"/>
</dbReference>
<dbReference type="RefSeq" id="WP_254572929.1">
    <property type="nucleotide sequence ID" value="NZ_CP098502.1"/>
</dbReference>
<protein>
    <submittedName>
        <fullName evidence="1">Histidine kinase</fullName>
    </submittedName>
</protein>
<organism evidence="1 2">
    <name type="scientific">Paraconexibacter antarcticus</name>
    <dbReference type="NCBI Taxonomy" id="2949664"/>
    <lineage>
        <taxon>Bacteria</taxon>
        <taxon>Bacillati</taxon>
        <taxon>Actinomycetota</taxon>
        <taxon>Thermoleophilia</taxon>
        <taxon>Solirubrobacterales</taxon>
        <taxon>Paraconexibacteraceae</taxon>
        <taxon>Paraconexibacter</taxon>
    </lineage>
</organism>
<keyword evidence="1" id="KW-0808">Transferase</keyword>
<dbReference type="GO" id="GO:0016301">
    <property type="term" value="F:kinase activity"/>
    <property type="evidence" value="ECO:0007669"/>
    <property type="project" value="UniProtKB-KW"/>
</dbReference>
<evidence type="ECO:0000313" key="2">
    <source>
        <dbReference type="Proteomes" id="UP001056035"/>
    </source>
</evidence>
<keyword evidence="2" id="KW-1185">Reference proteome</keyword>